<protein>
    <recommendedName>
        <fullName evidence="1">BTB domain-containing protein</fullName>
    </recommendedName>
</protein>
<dbReference type="PROSITE" id="PS50097">
    <property type="entry name" value="BTB"/>
    <property type="match status" value="1"/>
</dbReference>
<organism evidence="2 3">
    <name type="scientific">Penicillium alfredii</name>
    <dbReference type="NCBI Taxonomy" id="1506179"/>
    <lineage>
        <taxon>Eukaryota</taxon>
        <taxon>Fungi</taxon>
        <taxon>Dikarya</taxon>
        <taxon>Ascomycota</taxon>
        <taxon>Pezizomycotina</taxon>
        <taxon>Eurotiomycetes</taxon>
        <taxon>Eurotiomycetidae</taxon>
        <taxon>Eurotiales</taxon>
        <taxon>Aspergillaceae</taxon>
        <taxon>Penicillium</taxon>
    </lineage>
</organism>
<dbReference type="OrthoDB" id="6359816at2759"/>
<sequence length="223" mass="25317">MALSAFQATMKDLLANGKYSDMVISSQGRDFAVHRAVVCSQSTFFDAAMKGGFKEGATSRIELLEDDPEIIERVLNFCYLQDESMYPGGYIVDFSDLETLIRTQLAVWVAADKFHIPALQKLARSRLLVYLRNYEARDIEDLVGVLRNIRRSILPQDDGFLECITGIILFRTRIFLNTDTGVEFLNEEPELAVTALRVVVEERDRLAPGNVNLKRRVVKEPEH</sequence>
<dbReference type="Proteomes" id="UP001141434">
    <property type="component" value="Unassembled WGS sequence"/>
</dbReference>
<dbReference type="Gene3D" id="3.30.710.10">
    <property type="entry name" value="Potassium Channel Kv1.1, Chain A"/>
    <property type="match status" value="1"/>
</dbReference>
<dbReference type="InterPro" id="IPR011333">
    <property type="entry name" value="SKP1/BTB/POZ_sf"/>
</dbReference>
<dbReference type="CDD" id="cd18186">
    <property type="entry name" value="BTB_POZ_ZBTB_KLHL-like"/>
    <property type="match status" value="1"/>
</dbReference>
<name>A0A9W9FTI3_9EURO</name>
<dbReference type="GeneID" id="81392882"/>
<feature type="domain" description="BTB" evidence="1">
    <location>
        <begin position="20"/>
        <end position="87"/>
    </location>
</feature>
<evidence type="ECO:0000313" key="3">
    <source>
        <dbReference type="Proteomes" id="UP001141434"/>
    </source>
</evidence>
<gene>
    <name evidence="2" type="ORF">NUU61_003132</name>
</gene>
<reference evidence="2" key="1">
    <citation type="submission" date="2022-11" db="EMBL/GenBank/DDBJ databases">
        <authorList>
            <person name="Petersen C."/>
        </authorList>
    </citation>
    <scope>NUCLEOTIDE SEQUENCE</scope>
    <source>
        <strain evidence="2">IBT 34128</strain>
    </source>
</reference>
<dbReference type="AlphaFoldDB" id="A0A9W9FTI3"/>
<dbReference type="EMBL" id="JAPMSZ010000004">
    <property type="protein sequence ID" value="KAJ5105785.1"/>
    <property type="molecule type" value="Genomic_DNA"/>
</dbReference>
<evidence type="ECO:0000313" key="2">
    <source>
        <dbReference type="EMBL" id="KAJ5105785.1"/>
    </source>
</evidence>
<dbReference type="RefSeq" id="XP_056514781.1">
    <property type="nucleotide sequence ID" value="XM_056653714.1"/>
</dbReference>
<comment type="caution">
    <text evidence="2">The sequence shown here is derived from an EMBL/GenBank/DDBJ whole genome shotgun (WGS) entry which is preliminary data.</text>
</comment>
<reference evidence="2" key="2">
    <citation type="journal article" date="2023" name="IMA Fungus">
        <title>Comparative genomic study of the Penicillium genus elucidates a diverse pangenome and 15 lateral gene transfer events.</title>
        <authorList>
            <person name="Petersen C."/>
            <person name="Sorensen T."/>
            <person name="Nielsen M.R."/>
            <person name="Sondergaard T.E."/>
            <person name="Sorensen J.L."/>
            <person name="Fitzpatrick D.A."/>
            <person name="Frisvad J.C."/>
            <person name="Nielsen K.L."/>
        </authorList>
    </citation>
    <scope>NUCLEOTIDE SEQUENCE</scope>
    <source>
        <strain evidence="2">IBT 34128</strain>
    </source>
</reference>
<keyword evidence="3" id="KW-1185">Reference proteome</keyword>
<dbReference type="SUPFAM" id="SSF54695">
    <property type="entry name" value="POZ domain"/>
    <property type="match status" value="1"/>
</dbReference>
<accession>A0A9W9FTI3</accession>
<evidence type="ECO:0000259" key="1">
    <source>
        <dbReference type="PROSITE" id="PS50097"/>
    </source>
</evidence>
<dbReference type="PANTHER" id="PTHR47843">
    <property type="entry name" value="BTB DOMAIN-CONTAINING PROTEIN-RELATED"/>
    <property type="match status" value="1"/>
</dbReference>
<dbReference type="Pfam" id="PF00651">
    <property type="entry name" value="BTB"/>
    <property type="match status" value="1"/>
</dbReference>
<dbReference type="SMART" id="SM00225">
    <property type="entry name" value="BTB"/>
    <property type="match status" value="1"/>
</dbReference>
<dbReference type="PANTHER" id="PTHR47843:SF5">
    <property type="entry name" value="BTB_POZ DOMAIN PROTEIN"/>
    <property type="match status" value="1"/>
</dbReference>
<proteinExistence type="predicted"/>
<dbReference type="InterPro" id="IPR000210">
    <property type="entry name" value="BTB/POZ_dom"/>
</dbReference>